<keyword evidence="3" id="KW-0808">Transferase</keyword>
<feature type="domain" description="Glycosyltransferase subfamily 4-like N-terminal" evidence="5">
    <location>
        <begin position="15"/>
        <end position="178"/>
    </location>
</feature>
<evidence type="ECO:0000259" key="4">
    <source>
        <dbReference type="Pfam" id="PF00534"/>
    </source>
</evidence>
<evidence type="ECO:0000256" key="2">
    <source>
        <dbReference type="ARBA" id="ARBA00022676"/>
    </source>
</evidence>
<name>A0A4Q2JVS1_9MICO</name>
<dbReference type="AlphaFoldDB" id="A0A4Q2JVS1"/>
<evidence type="ECO:0000256" key="3">
    <source>
        <dbReference type="ARBA" id="ARBA00022679"/>
    </source>
</evidence>
<keyword evidence="2" id="KW-0328">Glycosyltransferase</keyword>
<dbReference type="SUPFAM" id="SSF53756">
    <property type="entry name" value="UDP-Glycosyltransferase/glycogen phosphorylase"/>
    <property type="match status" value="1"/>
</dbReference>
<dbReference type="PANTHER" id="PTHR45947">
    <property type="entry name" value="SULFOQUINOVOSYL TRANSFERASE SQD2"/>
    <property type="match status" value="1"/>
</dbReference>
<dbReference type="GO" id="GO:1901137">
    <property type="term" value="P:carbohydrate derivative biosynthetic process"/>
    <property type="evidence" value="ECO:0007669"/>
    <property type="project" value="UniProtKB-ARBA"/>
</dbReference>
<dbReference type="CDD" id="cd03801">
    <property type="entry name" value="GT4_PimA-like"/>
    <property type="match status" value="1"/>
</dbReference>
<dbReference type="InterPro" id="IPR050194">
    <property type="entry name" value="Glycosyltransferase_grp1"/>
</dbReference>
<dbReference type="Gene3D" id="3.40.50.2000">
    <property type="entry name" value="Glycogen Phosphorylase B"/>
    <property type="match status" value="2"/>
</dbReference>
<dbReference type="Pfam" id="PF13439">
    <property type="entry name" value="Glyco_transf_4"/>
    <property type="match status" value="1"/>
</dbReference>
<dbReference type="OrthoDB" id="6286688at2"/>
<gene>
    <name evidence="6" type="primary">glgA</name>
    <name evidence="6" type="ORF">ESP57_01695</name>
</gene>
<dbReference type="Proteomes" id="UP000292935">
    <property type="component" value="Unassembled WGS sequence"/>
</dbReference>
<dbReference type="GO" id="GO:0016757">
    <property type="term" value="F:glycosyltransferase activity"/>
    <property type="evidence" value="ECO:0007669"/>
    <property type="project" value="UniProtKB-KW"/>
</dbReference>
<evidence type="ECO:0000313" key="7">
    <source>
        <dbReference type="Proteomes" id="UP000292935"/>
    </source>
</evidence>
<dbReference type="Pfam" id="PF00534">
    <property type="entry name" value="Glycos_transf_1"/>
    <property type="match status" value="1"/>
</dbReference>
<dbReference type="InterPro" id="IPR028098">
    <property type="entry name" value="Glyco_trans_4-like_N"/>
</dbReference>
<evidence type="ECO:0000313" key="6">
    <source>
        <dbReference type="EMBL" id="RXZ50550.1"/>
    </source>
</evidence>
<accession>A0A4Q2JVS1</accession>
<dbReference type="InterPro" id="IPR011875">
    <property type="entry name" value="M1P_synthase"/>
</dbReference>
<evidence type="ECO:0000259" key="5">
    <source>
        <dbReference type="Pfam" id="PF13439"/>
    </source>
</evidence>
<dbReference type="InterPro" id="IPR001296">
    <property type="entry name" value="Glyco_trans_1"/>
</dbReference>
<dbReference type="PANTHER" id="PTHR45947:SF3">
    <property type="entry name" value="SULFOQUINOVOSYL TRANSFERASE SQD2"/>
    <property type="match status" value="1"/>
</dbReference>
<protein>
    <recommendedName>
        <fullName evidence="1">D-inositol 3-phosphate glycosyltransferase</fullName>
    </recommendedName>
</protein>
<proteinExistence type="predicted"/>
<evidence type="ECO:0000256" key="1">
    <source>
        <dbReference type="ARBA" id="ARBA00021292"/>
    </source>
</evidence>
<keyword evidence="7" id="KW-1185">Reference proteome</keyword>
<reference evidence="6 7" key="1">
    <citation type="submission" date="2019-01" db="EMBL/GenBank/DDBJ databases">
        <authorList>
            <person name="Li J."/>
        </authorList>
    </citation>
    <scope>NUCLEOTIDE SEQUENCE [LARGE SCALE GENOMIC DNA]</scope>
    <source>
        <strain evidence="6 7">CCUG 35506</strain>
    </source>
</reference>
<dbReference type="RefSeq" id="WP_129230357.1">
    <property type="nucleotide sequence ID" value="NZ_SDPO01000001.1"/>
</dbReference>
<comment type="caution">
    <text evidence="6">The sequence shown here is derived from an EMBL/GenBank/DDBJ whole genome shotgun (WGS) entry which is preliminary data.</text>
</comment>
<dbReference type="NCBIfam" id="TIGR02149">
    <property type="entry name" value="glgA_Coryne"/>
    <property type="match status" value="1"/>
</dbReference>
<dbReference type="GO" id="GO:0009250">
    <property type="term" value="P:glucan biosynthetic process"/>
    <property type="evidence" value="ECO:0007669"/>
    <property type="project" value="InterPro"/>
</dbReference>
<sequence>MRVDLLTREYPPEVYGGAGVHAAELVRALRSSIDVRVRCFGAPRDEPGTFGYPVPPEFVAADPVLSTMGVDLLMAGDAAGADLVHSHTWYANFAGFTAKRLHGVPHVVTAHSLEPLRPWKAEQLGGGYRLSSWVERSAFEDADAVIAVSEGMRRDILRSYPSIDPSRVEVVYNGIDLEDWAPHHDPDLVRSLGVDPDRPSVIFVGRITRQKGLPYLLRAARLLPDDVQLVLCAGAPDTEAIMSEVTSLVDELRTERDGVVWIDRHLPRAELSALLTAATTFVCPSVYEPLGIVNLEAMACGAPVVGTATGGIPEVVADGVTGVLVPIEQLDDGTGTPVDPDRFVADLAAALTAVVSDPVRAAEMGAAGRRRAETDFGWAAIAERTLELYGRVLAR</sequence>
<dbReference type="EMBL" id="SDPO01000001">
    <property type="protein sequence ID" value="RXZ50550.1"/>
    <property type="molecule type" value="Genomic_DNA"/>
</dbReference>
<organism evidence="6 7">
    <name type="scientific">Agromyces fucosus</name>
    <dbReference type="NCBI Taxonomy" id="41985"/>
    <lineage>
        <taxon>Bacteria</taxon>
        <taxon>Bacillati</taxon>
        <taxon>Actinomycetota</taxon>
        <taxon>Actinomycetes</taxon>
        <taxon>Micrococcales</taxon>
        <taxon>Microbacteriaceae</taxon>
        <taxon>Agromyces</taxon>
    </lineage>
</organism>
<feature type="domain" description="Glycosyl transferase family 1" evidence="4">
    <location>
        <begin position="190"/>
        <end position="328"/>
    </location>
</feature>